<dbReference type="Proteomes" id="UP000187283">
    <property type="component" value="Unassembled WGS sequence"/>
</dbReference>
<dbReference type="PROSITE" id="PS50240">
    <property type="entry name" value="TRYPSIN_DOM"/>
    <property type="match status" value="1"/>
</dbReference>
<dbReference type="InterPro" id="IPR043504">
    <property type="entry name" value="Peptidase_S1_PA_chymotrypsin"/>
</dbReference>
<proteinExistence type="inferred from homology"/>
<dbReference type="OrthoDB" id="6380398at2759"/>
<dbReference type="CDD" id="cd00190">
    <property type="entry name" value="Tryp_SPc"/>
    <property type="match status" value="1"/>
</dbReference>
<dbReference type="InterPro" id="IPR050430">
    <property type="entry name" value="Peptidase_S1"/>
</dbReference>
<dbReference type="PANTHER" id="PTHR24276:SF96">
    <property type="entry name" value="PEPTIDASE S1 DOMAIN-CONTAINING PROTEIN"/>
    <property type="match status" value="1"/>
</dbReference>
<dbReference type="InterPro" id="IPR001314">
    <property type="entry name" value="Peptidase_S1A"/>
</dbReference>
<dbReference type="PROSITE" id="PS00134">
    <property type="entry name" value="TRYPSIN_HIS"/>
    <property type="match status" value="1"/>
</dbReference>
<dbReference type="GO" id="GO:0004252">
    <property type="term" value="F:serine-type endopeptidase activity"/>
    <property type="evidence" value="ECO:0007669"/>
    <property type="project" value="InterPro"/>
</dbReference>
<dbReference type="PRINTS" id="PR00722">
    <property type="entry name" value="CHYMOTRYPSIN"/>
</dbReference>
<dbReference type="AlphaFoldDB" id="A0A1R1YE72"/>
<dbReference type="InterPro" id="IPR018114">
    <property type="entry name" value="TRYPSIN_HIS"/>
</dbReference>
<keyword evidence="2" id="KW-1015">Disulfide bond</keyword>
<evidence type="ECO:0000256" key="4">
    <source>
        <dbReference type="SAM" id="SignalP"/>
    </source>
</evidence>
<dbReference type="SMART" id="SM00020">
    <property type="entry name" value="Tryp_SPc"/>
    <property type="match status" value="1"/>
</dbReference>
<dbReference type="SUPFAM" id="SSF50494">
    <property type="entry name" value="Trypsin-like serine proteases"/>
    <property type="match status" value="1"/>
</dbReference>
<evidence type="ECO:0000256" key="1">
    <source>
        <dbReference type="ARBA" id="ARBA00007664"/>
    </source>
</evidence>
<sequence>MVVIGVFAATIFGLRLVAGQYFERNANDINSTDVSNQITKRIIGGVLADYSDYSCIVSFQLEGSNLTCGGTLLSDDVVLTAAHCIPKRNGRTYKDGFYIQTGSADRKNNINEKFKLKDIHIHNNYRPNVQKNDIAILILEKKISASFKQEHRIEYAKIYTKQITTRTRAVALGWGQSTYGGKSNEKLLVTKIDIVEDDECFVSNYWKGNNEFSICTKNINGTGICNGDSGGPLLLGDLDSNIKLPKNVILGVSAFSKPLKNKSVNHCEHIGMKNYFMNVYYYIDWISEKSGLKKEDLEYN</sequence>
<evidence type="ECO:0000259" key="5">
    <source>
        <dbReference type="PROSITE" id="PS50240"/>
    </source>
</evidence>
<keyword evidence="3" id="KW-0378">Hydrolase</keyword>
<evidence type="ECO:0000256" key="3">
    <source>
        <dbReference type="RuleBase" id="RU363034"/>
    </source>
</evidence>
<dbReference type="InterPro" id="IPR033116">
    <property type="entry name" value="TRYPSIN_SER"/>
</dbReference>
<dbReference type="Pfam" id="PF00089">
    <property type="entry name" value="Trypsin"/>
    <property type="match status" value="1"/>
</dbReference>
<dbReference type="EMBL" id="LSSN01000205">
    <property type="protein sequence ID" value="OMJ25202.1"/>
    <property type="molecule type" value="Genomic_DNA"/>
</dbReference>
<reference evidence="6 7" key="1">
    <citation type="submission" date="2017-01" db="EMBL/GenBank/DDBJ databases">
        <authorList>
            <person name="Mah S.A."/>
            <person name="Swanson W.J."/>
            <person name="Moy G.W."/>
            <person name="Vacquier V.D."/>
        </authorList>
    </citation>
    <scope>NUCLEOTIDE SEQUENCE [LARGE SCALE GENOMIC DNA]</scope>
    <source>
        <strain evidence="6 7">GSMNP</strain>
    </source>
</reference>
<dbReference type="InterPro" id="IPR001254">
    <property type="entry name" value="Trypsin_dom"/>
</dbReference>
<feature type="domain" description="Peptidase S1" evidence="5">
    <location>
        <begin position="42"/>
        <end position="291"/>
    </location>
</feature>
<feature type="signal peptide" evidence="4">
    <location>
        <begin position="1"/>
        <end position="19"/>
    </location>
</feature>
<accession>A0A1R1YE72</accession>
<dbReference type="InterPro" id="IPR009003">
    <property type="entry name" value="Peptidase_S1_PA"/>
</dbReference>
<protein>
    <submittedName>
        <fullName evidence="6">Trypsin eta</fullName>
    </submittedName>
</protein>
<dbReference type="PROSITE" id="PS00135">
    <property type="entry name" value="TRYPSIN_SER"/>
    <property type="match status" value="1"/>
</dbReference>
<dbReference type="Gene3D" id="2.40.10.10">
    <property type="entry name" value="Trypsin-like serine proteases"/>
    <property type="match status" value="1"/>
</dbReference>
<evidence type="ECO:0000256" key="2">
    <source>
        <dbReference type="ARBA" id="ARBA00023157"/>
    </source>
</evidence>
<comment type="caution">
    <text evidence="6">The sequence shown here is derived from an EMBL/GenBank/DDBJ whole genome shotgun (WGS) entry which is preliminary data.</text>
</comment>
<keyword evidence="7" id="KW-1185">Reference proteome</keyword>
<feature type="chain" id="PRO_5012277568" evidence="4">
    <location>
        <begin position="20"/>
        <end position="300"/>
    </location>
</feature>
<gene>
    <name evidence="6" type="ORF">AYI70_g1059</name>
</gene>
<comment type="similarity">
    <text evidence="1">Belongs to the peptidase S1 family.</text>
</comment>
<dbReference type="GO" id="GO:0006508">
    <property type="term" value="P:proteolysis"/>
    <property type="evidence" value="ECO:0007669"/>
    <property type="project" value="UniProtKB-KW"/>
</dbReference>
<dbReference type="STRING" id="133412.A0A1R1YE72"/>
<keyword evidence="4" id="KW-0732">Signal</keyword>
<name>A0A1R1YE72_9FUNG</name>
<keyword evidence="3" id="KW-0645">Protease</keyword>
<dbReference type="PANTHER" id="PTHR24276">
    <property type="entry name" value="POLYSERASE-RELATED"/>
    <property type="match status" value="1"/>
</dbReference>
<evidence type="ECO:0000313" key="6">
    <source>
        <dbReference type="EMBL" id="OMJ25202.1"/>
    </source>
</evidence>
<evidence type="ECO:0000313" key="7">
    <source>
        <dbReference type="Proteomes" id="UP000187283"/>
    </source>
</evidence>
<keyword evidence="3" id="KW-0720">Serine protease</keyword>
<organism evidence="6 7">
    <name type="scientific">Smittium culicis</name>
    <dbReference type="NCBI Taxonomy" id="133412"/>
    <lineage>
        <taxon>Eukaryota</taxon>
        <taxon>Fungi</taxon>
        <taxon>Fungi incertae sedis</taxon>
        <taxon>Zoopagomycota</taxon>
        <taxon>Kickxellomycotina</taxon>
        <taxon>Harpellomycetes</taxon>
        <taxon>Harpellales</taxon>
        <taxon>Legeriomycetaceae</taxon>
        <taxon>Smittium</taxon>
    </lineage>
</organism>